<protein>
    <submittedName>
        <fullName evidence="1">Uncharacterized protein</fullName>
    </submittedName>
</protein>
<accession>A0A521AYP9</accession>
<organism evidence="1 2">
    <name type="scientific">Ruegeria faecimaris</name>
    <dbReference type="NCBI Taxonomy" id="686389"/>
    <lineage>
        <taxon>Bacteria</taxon>
        <taxon>Pseudomonadati</taxon>
        <taxon>Pseudomonadota</taxon>
        <taxon>Alphaproteobacteria</taxon>
        <taxon>Rhodobacterales</taxon>
        <taxon>Roseobacteraceae</taxon>
        <taxon>Ruegeria</taxon>
    </lineage>
</organism>
<dbReference type="AlphaFoldDB" id="A0A521AYP9"/>
<reference evidence="1 2" key="1">
    <citation type="submission" date="2017-05" db="EMBL/GenBank/DDBJ databases">
        <authorList>
            <person name="Varghese N."/>
            <person name="Submissions S."/>
        </authorList>
    </citation>
    <scope>NUCLEOTIDE SEQUENCE [LARGE SCALE GENOMIC DNA]</scope>
    <source>
        <strain evidence="1 2">DSM 28009</strain>
    </source>
</reference>
<dbReference type="Proteomes" id="UP000319555">
    <property type="component" value="Unassembled WGS sequence"/>
</dbReference>
<proteinExistence type="predicted"/>
<evidence type="ECO:0000313" key="2">
    <source>
        <dbReference type="Proteomes" id="UP000319555"/>
    </source>
</evidence>
<name>A0A521AYP9_9RHOB</name>
<evidence type="ECO:0000313" key="1">
    <source>
        <dbReference type="EMBL" id="SMO39958.1"/>
    </source>
</evidence>
<sequence>MYARAKRRFPNLRDRDMDAVGRDRAQFEAYLAERHHLTVNEAHEELEDFLFTEALTREVTKHLGK</sequence>
<gene>
    <name evidence="1" type="ORF">SAMN06265380_101422</name>
</gene>
<dbReference type="EMBL" id="FXTE01000001">
    <property type="protein sequence ID" value="SMO39958.1"/>
    <property type="molecule type" value="Genomic_DNA"/>
</dbReference>
<keyword evidence="2" id="KW-1185">Reference proteome</keyword>